<organism evidence="1 2">
    <name type="scientific">Irpex rosettiformis</name>
    <dbReference type="NCBI Taxonomy" id="378272"/>
    <lineage>
        <taxon>Eukaryota</taxon>
        <taxon>Fungi</taxon>
        <taxon>Dikarya</taxon>
        <taxon>Basidiomycota</taxon>
        <taxon>Agaricomycotina</taxon>
        <taxon>Agaricomycetes</taxon>
        <taxon>Polyporales</taxon>
        <taxon>Irpicaceae</taxon>
        <taxon>Irpex</taxon>
    </lineage>
</organism>
<comment type="caution">
    <text evidence="1">The sequence shown here is derived from an EMBL/GenBank/DDBJ whole genome shotgun (WGS) entry which is preliminary data.</text>
</comment>
<gene>
    <name evidence="1" type="ORF">BDY19DRAFT_911932</name>
</gene>
<protein>
    <submittedName>
        <fullName evidence="1">Signal recognition particle SRP9/SRP14 subunit</fullName>
    </submittedName>
</protein>
<keyword evidence="2" id="KW-1185">Reference proteome</keyword>
<name>A0ACB8UIG2_9APHY</name>
<dbReference type="EMBL" id="MU274900">
    <property type="protein sequence ID" value="KAI0094237.1"/>
    <property type="molecule type" value="Genomic_DNA"/>
</dbReference>
<dbReference type="Proteomes" id="UP001055072">
    <property type="component" value="Unassembled WGS sequence"/>
</dbReference>
<evidence type="ECO:0000313" key="2">
    <source>
        <dbReference type="Proteomes" id="UP001055072"/>
    </source>
</evidence>
<sequence length="167" mass="19277">MQLVDYETFFKQLAALFEASKDKGSVWLTHKRLTHDGEDASTAPDPINDTKEYPCLVRVTNGKEVNFSTRVEAGELDKFHAEYGALLKASISPLLRKRDKKREKQRAEEVAHRKKRLAENVIVEGSKRGAGRRKRTRLLKRAIRQEEQRKRVHEREEARLTKAKASP</sequence>
<proteinExistence type="predicted"/>
<evidence type="ECO:0000313" key="1">
    <source>
        <dbReference type="EMBL" id="KAI0094237.1"/>
    </source>
</evidence>
<reference evidence="1" key="1">
    <citation type="journal article" date="2021" name="Environ. Microbiol.">
        <title>Gene family expansions and transcriptome signatures uncover fungal adaptations to wood decay.</title>
        <authorList>
            <person name="Hage H."/>
            <person name="Miyauchi S."/>
            <person name="Viragh M."/>
            <person name="Drula E."/>
            <person name="Min B."/>
            <person name="Chaduli D."/>
            <person name="Navarro D."/>
            <person name="Favel A."/>
            <person name="Norest M."/>
            <person name="Lesage-Meessen L."/>
            <person name="Balint B."/>
            <person name="Merenyi Z."/>
            <person name="de Eugenio L."/>
            <person name="Morin E."/>
            <person name="Martinez A.T."/>
            <person name="Baldrian P."/>
            <person name="Stursova M."/>
            <person name="Martinez M.J."/>
            <person name="Novotny C."/>
            <person name="Magnuson J.K."/>
            <person name="Spatafora J.W."/>
            <person name="Maurice S."/>
            <person name="Pangilinan J."/>
            <person name="Andreopoulos W."/>
            <person name="LaButti K."/>
            <person name="Hundley H."/>
            <person name="Na H."/>
            <person name="Kuo A."/>
            <person name="Barry K."/>
            <person name="Lipzen A."/>
            <person name="Henrissat B."/>
            <person name="Riley R."/>
            <person name="Ahrendt S."/>
            <person name="Nagy L.G."/>
            <person name="Grigoriev I.V."/>
            <person name="Martin F."/>
            <person name="Rosso M.N."/>
        </authorList>
    </citation>
    <scope>NUCLEOTIDE SEQUENCE</scope>
    <source>
        <strain evidence="1">CBS 384.51</strain>
    </source>
</reference>
<accession>A0ACB8UIG2</accession>